<dbReference type="GO" id="GO:0003723">
    <property type="term" value="F:RNA binding"/>
    <property type="evidence" value="ECO:0007669"/>
    <property type="project" value="InterPro"/>
</dbReference>
<dbReference type="EC" id="2.7.7.48" evidence="1 7"/>
<keyword evidence="3 7" id="KW-0808">Transferase</keyword>
<dbReference type="InterPro" id="IPR007094">
    <property type="entry name" value="RNA-dir_pol_PSvirus"/>
</dbReference>
<evidence type="ECO:0000259" key="9">
    <source>
        <dbReference type="PROSITE" id="PS50507"/>
    </source>
</evidence>
<dbReference type="GO" id="GO:0039694">
    <property type="term" value="P:viral RNA genome replication"/>
    <property type="evidence" value="ECO:0007669"/>
    <property type="project" value="InterPro"/>
</dbReference>
<protein>
    <recommendedName>
        <fullName evidence="1 7">RNA-directed RNA polymerase</fullName>
        <ecNumber evidence="1 7">2.7.7.48</ecNumber>
    </recommendedName>
</protein>
<evidence type="ECO:0000313" key="10">
    <source>
        <dbReference type="EMBL" id="ACJ03572.1"/>
    </source>
</evidence>
<organism evidence="10">
    <name type="scientific">Carrot mottle mimic virus</name>
    <dbReference type="NCBI Taxonomy" id="47736"/>
    <lineage>
        <taxon>Viruses</taxon>
        <taxon>Riboviria</taxon>
        <taxon>Orthornavirae</taxon>
        <taxon>Kitrinoviricota</taxon>
        <taxon>Tolucaviricetes</taxon>
        <taxon>Tolivirales</taxon>
        <taxon>Tombusviridae</taxon>
        <taxon>Calvusvirinae</taxon>
        <taxon>Umbravirus</taxon>
        <taxon>Umbravirus carotae</taxon>
    </lineage>
</organism>
<evidence type="ECO:0000256" key="1">
    <source>
        <dbReference type="ARBA" id="ARBA00012494"/>
    </source>
</evidence>
<dbReference type="PROSITE" id="PS50507">
    <property type="entry name" value="RDRP_SSRNA_POS"/>
    <property type="match status" value="1"/>
</dbReference>
<dbReference type="SUPFAM" id="SSF56672">
    <property type="entry name" value="DNA/RNA polymerases"/>
    <property type="match status" value="1"/>
</dbReference>
<dbReference type="InterPro" id="IPR043128">
    <property type="entry name" value="Rev_trsase/Diguanyl_cyclase"/>
</dbReference>
<proteinExistence type="predicted"/>
<accession>B6UQB9</accession>
<evidence type="ECO:0000256" key="5">
    <source>
        <dbReference type="ARBA" id="ARBA00022741"/>
    </source>
</evidence>
<feature type="region of interest" description="Disordered" evidence="8">
    <location>
        <begin position="213"/>
        <end position="248"/>
    </location>
</feature>
<dbReference type="InterPro" id="IPR002166">
    <property type="entry name" value="RNA_pol_HCV"/>
</dbReference>
<dbReference type="EMBL" id="FJ188471">
    <property type="protein sequence ID" value="ACJ03572.1"/>
    <property type="molecule type" value="Genomic_RNA"/>
</dbReference>
<evidence type="ECO:0000256" key="7">
    <source>
        <dbReference type="RuleBase" id="RU363062"/>
    </source>
</evidence>
<reference evidence="10" key="1">
    <citation type="submission" date="2008-09" db="EMBL/GenBank/DDBJ databases">
        <title>Complete nucleotide sequence of a carrot isolate of Carrot mottle virus from Germany.</title>
        <authorList>
            <person name="Menzel W."/>
            <person name="Maiss E."/>
            <person name="Vetten H.J."/>
        </authorList>
    </citation>
    <scope>NUCLEOTIDE SEQUENCE</scope>
    <source>
        <strain evidence="10">California</strain>
    </source>
</reference>
<evidence type="ECO:0000256" key="4">
    <source>
        <dbReference type="ARBA" id="ARBA00022695"/>
    </source>
</evidence>
<feature type="domain" description="RdRp catalytic" evidence="9">
    <location>
        <begin position="559"/>
        <end position="674"/>
    </location>
</feature>
<name>B6UQB9_9TOMB</name>
<keyword evidence="4 7" id="KW-0548">Nucleotidyltransferase</keyword>
<dbReference type="InterPro" id="IPR043502">
    <property type="entry name" value="DNA/RNA_pol_sf"/>
</dbReference>
<dbReference type="GO" id="GO:0003968">
    <property type="term" value="F:RNA-directed RNA polymerase activity"/>
    <property type="evidence" value="ECO:0007669"/>
    <property type="project" value="UniProtKB-KW"/>
</dbReference>
<evidence type="ECO:0000256" key="6">
    <source>
        <dbReference type="ARBA" id="ARBA00022953"/>
    </source>
</evidence>
<dbReference type="Gene3D" id="3.30.70.270">
    <property type="match status" value="1"/>
</dbReference>
<evidence type="ECO:0000256" key="8">
    <source>
        <dbReference type="SAM" id="MobiDB-lite"/>
    </source>
</evidence>
<dbReference type="GO" id="GO:0000166">
    <property type="term" value="F:nucleotide binding"/>
    <property type="evidence" value="ECO:0007669"/>
    <property type="project" value="UniProtKB-KW"/>
</dbReference>
<keyword evidence="2 7" id="KW-0696">RNA-directed RNA polymerase</keyword>
<evidence type="ECO:0000256" key="2">
    <source>
        <dbReference type="ARBA" id="ARBA00022484"/>
    </source>
</evidence>
<dbReference type="CDD" id="cd23234">
    <property type="entry name" value="Calvusvirinae_RdRp"/>
    <property type="match status" value="1"/>
</dbReference>
<sequence length="882" mass="97581">MDHITKFLRMDFSPKDGVLTRRQCAERFDDTWGLLVTQARMTTAHTADMCAWYEGSRETNQYLPLEQFVDSRDASKEAEDKVDKVSSPLTRSCGGTMVNADGGLVDNPLPTDRDEMPAASMQMNAPSGGVAVASVNSEVARWVFALPRELDDPVMETPVNPSAPTEADRELTRVLNNTVAVGDIASALSTIQEEPQHEAIAVPGTAVGVVHQEDPAPVEGSPSTRDAALEGDAGHSAHAGDDTDASAEMPTTVEAAGPLMEEGPSMAHLTSYTVAMELRSRFGLRPASPANIELGARVAREILKTAGARRQDNLLSSPAGSQVFPDADTPGCGVQHTHPGFLLGDVIARDGVCTKTVPIILSPSLHIRPSARPRPVKRVSYQIDAVRPSADFGVHNNSLVNLVRGINERVFYTDNRGSLPVRPTPGSFDRLTVDIKHFKINAWSMEDVVNSYTGRQRARYEQAMLSIMERPLERRDARVSTFIKAEKINFSAKPDPAPRVIQPRDPRFNVVFAKYIKPLEPMLYKALGRLYKQPCVAKGFNAFQTGEIIRKKWDSFRNPVCVGLDASRFDQHVSVEALKFTHSVYKRFNSSKEFVDLLNQMYVNRGLGTCKDGLVKYKVKGCRMSGDMDTALGNCVLMVLMTRNLCLDLSIPHELMDNGDDCIVIFEKEHLQRFNAAVKPYFAALGFTMKVEAPVYQFEKVEFCQTQPVFDGTQWRMVRQIPSIAKDLCSVIDWEQLESWWHAIGNCGQSLAGGLPVFGSFYRWLCRIGKDNTKVTEHPLYKCGMVNLSRGMDARDKPITTEGRLSFSLAFGLSIPMQIALEGIYDNLKKPGKVVPGACERRGFNDWFIPDAQCLNPSRSAVHTDEVEVEVDFLYPPPVSAC</sequence>
<evidence type="ECO:0000256" key="3">
    <source>
        <dbReference type="ARBA" id="ARBA00022679"/>
    </source>
</evidence>
<keyword evidence="6 7" id="KW-0693">Viral RNA replication</keyword>
<comment type="catalytic activity">
    <reaction evidence="7">
        <text>RNA(n) + a ribonucleoside 5'-triphosphate = RNA(n+1) + diphosphate</text>
        <dbReference type="Rhea" id="RHEA:21248"/>
        <dbReference type="Rhea" id="RHEA-COMP:14527"/>
        <dbReference type="Rhea" id="RHEA-COMP:17342"/>
        <dbReference type="ChEBI" id="CHEBI:33019"/>
        <dbReference type="ChEBI" id="CHEBI:61557"/>
        <dbReference type="ChEBI" id="CHEBI:140395"/>
        <dbReference type="EC" id="2.7.7.48"/>
    </reaction>
</comment>
<keyword evidence="5 7" id="KW-0547">Nucleotide-binding</keyword>
<dbReference type="Pfam" id="PF00998">
    <property type="entry name" value="RdRP_3"/>
    <property type="match status" value="1"/>
</dbReference>
<feature type="compositionally biased region" description="Basic and acidic residues" evidence="8">
    <location>
        <begin position="232"/>
        <end position="241"/>
    </location>
</feature>